<keyword evidence="4" id="KW-0560">Oxidoreductase</keyword>
<dbReference type="Gene3D" id="3.90.700.10">
    <property type="entry name" value="Succinate dehydrogenase/fumarate reductase flavoprotein, catalytic domain"/>
    <property type="match status" value="1"/>
</dbReference>
<gene>
    <name evidence="6" type="ORF">QWY29_08365</name>
</gene>
<dbReference type="NCBIfam" id="NF005510">
    <property type="entry name" value="PRK07121.1-3"/>
    <property type="match status" value="1"/>
</dbReference>
<dbReference type="SUPFAM" id="SSF51905">
    <property type="entry name" value="FAD/NAD(P)-binding domain"/>
    <property type="match status" value="1"/>
</dbReference>
<proteinExistence type="predicted"/>
<dbReference type="PRINTS" id="PR00411">
    <property type="entry name" value="PNDRDTASEI"/>
</dbReference>
<dbReference type="NCBIfam" id="NF005508">
    <property type="entry name" value="PRK07121.1-1"/>
    <property type="match status" value="1"/>
</dbReference>
<evidence type="ECO:0000256" key="2">
    <source>
        <dbReference type="ARBA" id="ARBA00022630"/>
    </source>
</evidence>
<keyword evidence="3" id="KW-0274">FAD</keyword>
<evidence type="ECO:0000259" key="5">
    <source>
        <dbReference type="Pfam" id="PF00890"/>
    </source>
</evidence>
<dbReference type="RefSeq" id="WP_300960256.1">
    <property type="nucleotide sequence ID" value="NZ_JAUHJR010000002.1"/>
</dbReference>
<evidence type="ECO:0000256" key="4">
    <source>
        <dbReference type="ARBA" id="ARBA00023002"/>
    </source>
</evidence>
<dbReference type="SUPFAM" id="SSF56425">
    <property type="entry name" value="Succinate dehydrogenase/fumarate reductase flavoprotein, catalytic domain"/>
    <property type="match status" value="1"/>
</dbReference>
<dbReference type="InterPro" id="IPR027477">
    <property type="entry name" value="Succ_DH/fumarate_Rdtase_cat_sf"/>
</dbReference>
<evidence type="ECO:0000313" key="7">
    <source>
        <dbReference type="Proteomes" id="UP001168537"/>
    </source>
</evidence>
<comment type="cofactor">
    <cofactor evidence="1">
        <name>FAD</name>
        <dbReference type="ChEBI" id="CHEBI:57692"/>
    </cofactor>
</comment>
<reference evidence="6" key="1">
    <citation type="submission" date="2023-06" db="EMBL/GenBank/DDBJ databases">
        <title>Draft genome sequence of Nocardioides sp. SOB72.</title>
        <authorList>
            <person name="Zhang G."/>
        </authorList>
    </citation>
    <scope>NUCLEOTIDE SEQUENCE</scope>
    <source>
        <strain evidence="6">SOB72</strain>
    </source>
</reference>
<keyword evidence="7" id="KW-1185">Reference proteome</keyword>
<dbReference type="InterPro" id="IPR003953">
    <property type="entry name" value="FAD-dep_OxRdtase_2_FAD-bd"/>
</dbReference>
<comment type="caution">
    <text evidence="6">The sequence shown here is derived from an EMBL/GenBank/DDBJ whole genome shotgun (WGS) entry which is preliminary data.</text>
</comment>
<feature type="domain" description="FAD-dependent oxidoreductase 2 FAD-binding" evidence="5">
    <location>
        <begin position="32"/>
        <end position="465"/>
    </location>
</feature>
<dbReference type="Proteomes" id="UP001168537">
    <property type="component" value="Unassembled WGS sequence"/>
</dbReference>
<dbReference type="Pfam" id="PF00890">
    <property type="entry name" value="FAD_binding_2"/>
    <property type="match status" value="1"/>
</dbReference>
<keyword evidence="2" id="KW-0285">Flavoprotein</keyword>
<dbReference type="InterPro" id="IPR036188">
    <property type="entry name" value="FAD/NAD-bd_sf"/>
</dbReference>
<dbReference type="InterPro" id="IPR050315">
    <property type="entry name" value="FAD-oxidoreductase_2"/>
</dbReference>
<protein>
    <submittedName>
        <fullName evidence="6">FAD-binding protein</fullName>
    </submittedName>
</protein>
<dbReference type="PANTHER" id="PTHR43400">
    <property type="entry name" value="FUMARATE REDUCTASE"/>
    <property type="match status" value="1"/>
</dbReference>
<dbReference type="EMBL" id="JAUHJR010000002">
    <property type="protein sequence ID" value="MDN4161364.1"/>
    <property type="molecule type" value="Genomic_DNA"/>
</dbReference>
<dbReference type="PANTHER" id="PTHR43400:SF10">
    <property type="entry name" value="3-OXOSTEROID 1-DEHYDROGENASE"/>
    <property type="match status" value="1"/>
</dbReference>
<evidence type="ECO:0000256" key="3">
    <source>
        <dbReference type="ARBA" id="ARBA00022827"/>
    </source>
</evidence>
<dbReference type="Gene3D" id="3.50.50.60">
    <property type="entry name" value="FAD/NAD(P)-binding domain"/>
    <property type="match status" value="1"/>
</dbReference>
<organism evidence="6 7">
    <name type="scientific">Nocardioides abyssi</name>
    <dbReference type="NCBI Taxonomy" id="3058370"/>
    <lineage>
        <taxon>Bacteria</taxon>
        <taxon>Bacillati</taxon>
        <taxon>Actinomycetota</taxon>
        <taxon>Actinomycetes</taxon>
        <taxon>Propionibacteriales</taxon>
        <taxon>Nocardioidaceae</taxon>
        <taxon>Nocardioides</taxon>
    </lineage>
</organism>
<evidence type="ECO:0000313" key="6">
    <source>
        <dbReference type="EMBL" id="MDN4161364.1"/>
    </source>
</evidence>
<name>A0ABT8ETD6_9ACTN</name>
<sequence>MTATTPDSASKGTEIPATVAAASLPADTPAYDVVVVGFGIAGGCAALEAARAGARVLLLERAAVHGGTSAMSGGHFYLGGGTAVQQATGHEDSVEEMYRYLVAVSKEPEHDKIRAYCEGSVEHFDWLEGLGFEFERSYYPEKAVIQPGTQGLMYTGSEKVWPYRDQARPAPRGHKVPVAGDTEGTKMVMDLLRDRLAEAGVEVRYETGVTNLVVDEAAGSPAVVGVAWRSFEETGHVLADGVVVAAGGFVMNPAMVAEHTPKLAEKPFVLGSTYDDGLGIRLGASVGAELKHMAEPFVTAPFYPPSVLLTGIIVNREGQRFVAEDSYHSRTSQFVTEQPGSAAYLVVDSEHVEYAKYPLVPLIDGYETVAELEEALELPAGSVQATLERYNDHADRGEDPDFHKHPDWLASQRVGPWAVFDLTLGKAMYAGFTLGGMRVTVDGEVQRADGSVVPGLYAAGACASNIAQDGKGYCSGTQLGEGSFFGRRAGVAASRRGLSAAKATIGGEGRGASAQARTQ</sequence>
<accession>A0ABT8ETD6</accession>
<evidence type="ECO:0000256" key="1">
    <source>
        <dbReference type="ARBA" id="ARBA00001974"/>
    </source>
</evidence>